<evidence type="ECO:0000313" key="1">
    <source>
        <dbReference type="EMBL" id="GBL73283.1"/>
    </source>
</evidence>
<evidence type="ECO:0000313" key="2">
    <source>
        <dbReference type="Proteomes" id="UP000499080"/>
    </source>
</evidence>
<dbReference type="OrthoDB" id="10507859at2759"/>
<protein>
    <submittedName>
        <fullName evidence="1">Uncharacterized protein</fullName>
    </submittedName>
</protein>
<dbReference type="Proteomes" id="UP000499080">
    <property type="component" value="Unassembled WGS sequence"/>
</dbReference>
<gene>
    <name evidence="1" type="ORF">AVEN_159324_1</name>
</gene>
<comment type="caution">
    <text evidence="1">The sequence shown here is derived from an EMBL/GenBank/DDBJ whole genome shotgun (WGS) entry which is preliminary data.</text>
</comment>
<dbReference type="EMBL" id="BGPR01000003">
    <property type="protein sequence ID" value="GBL73283.1"/>
    <property type="molecule type" value="Genomic_DNA"/>
</dbReference>
<dbReference type="AlphaFoldDB" id="A0A4Y2A0K4"/>
<proteinExistence type="predicted"/>
<keyword evidence="2" id="KW-1185">Reference proteome</keyword>
<sequence>MWTKERPDKFPFSLLMIWGESRDHLSDCYFCIVNTSGYNKKNKCKIDYSSLPSGMRPMLHSVEFPGPVFKELPSLEIQEYDFVEDRSDPNDEDFEIEDDSVRKGFKQHELNDLARDFGLSEKASELIASSTRKGCLKNELRYPIFDQEKVRFCNTFEVMMDLCIAVTYMV</sequence>
<name>A0A4Y2A0K4_ARAVE</name>
<organism evidence="1 2">
    <name type="scientific">Araneus ventricosus</name>
    <name type="common">Orbweaver spider</name>
    <name type="synonym">Epeira ventricosa</name>
    <dbReference type="NCBI Taxonomy" id="182803"/>
    <lineage>
        <taxon>Eukaryota</taxon>
        <taxon>Metazoa</taxon>
        <taxon>Ecdysozoa</taxon>
        <taxon>Arthropoda</taxon>
        <taxon>Chelicerata</taxon>
        <taxon>Arachnida</taxon>
        <taxon>Araneae</taxon>
        <taxon>Araneomorphae</taxon>
        <taxon>Entelegynae</taxon>
        <taxon>Araneoidea</taxon>
        <taxon>Araneidae</taxon>
        <taxon>Araneus</taxon>
    </lineage>
</organism>
<accession>A0A4Y2A0K4</accession>
<reference evidence="1 2" key="1">
    <citation type="journal article" date="2019" name="Sci. Rep.">
        <title>Orb-weaving spider Araneus ventricosus genome elucidates the spidroin gene catalogue.</title>
        <authorList>
            <person name="Kono N."/>
            <person name="Nakamura H."/>
            <person name="Ohtoshi R."/>
            <person name="Moran D.A.P."/>
            <person name="Shinohara A."/>
            <person name="Yoshida Y."/>
            <person name="Fujiwara M."/>
            <person name="Mori M."/>
            <person name="Tomita M."/>
            <person name="Arakawa K."/>
        </authorList>
    </citation>
    <scope>NUCLEOTIDE SEQUENCE [LARGE SCALE GENOMIC DNA]</scope>
</reference>